<name>A0A6G4VCE7_9ACTN</name>
<dbReference type="Proteomes" id="UP000472335">
    <property type="component" value="Unassembled WGS sequence"/>
</dbReference>
<dbReference type="AlphaFoldDB" id="A0A6G4VCE7"/>
<organism evidence="1 2">
    <name type="scientific">Streptomyces scabichelini</name>
    <dbReference type="NCBI Taxonomy" id="2711217"/>
    <lineage>
        <taxon>Bacteria</taxon>
        <taxon>Bacillati</taxon>
        <taxon>Actinomycetota</taxon>
        <taxon>Actinomycetes</taxon>
        <taxon>Kitasatosporales</taxon>
        <taxon>Streptomycetaceae</taxon>
        <taxon>Streptomyces</taxon>
    </lineage>
</organism>
<proteinExistence type="predicted"/>
<comment type="caution">
    <text evidence="1">The sequence shown here is derived from an EMBL/GenBank/DDBJ whole genome shotgun (WGS) entry which is preliminary data.</text>
</comment>
<protein>
    <recommendedName>
        <fullName evidence="3">Phosphoadenosine phosphosulphate reductase domain-containing protein</fullName>
    </recommendedName>
</protein>
<gene>
    <name evidence="1" type="ORF">G5C60_30470</name>
</gene>
<keyword evidence="2" id="KW-1185">Reference proteome</keyword>
<accession>A0A6G4VCE7</accession>
<reference evidence="1 2" key="1">
    <citation type="submission" date="2020-02" db="EMBL/GenBank/DDBJ databases">
        <title>Whole-genome analyses of novel actinobacteria.</title>
        <authorList>
            <person name="Sahin N."/>
            <person name="Gencbay T."/>
        </authorList>
    </citation>
    <scope>NUCLEOTIDE SEQUENCE [LARGE SCALE GENOMIC DNA]</scope>
    <source>
        <strain evidence="1 2">HC44</strain>
    </source>
</reference>
<dbReference type="EMBL" id="JAAKZY010000116">
    <property type="protein sequence ID" value="NGO11808.1"/>
    <property type="molecule type" value="Genomic_DNA"/>
</dbReference>
<evidence type="ECO:0008006" key="3">
    <source>
        <dbReference type="Google" id="ProtNLM"/>
    </source>
</evidence>
<sequence>MPSRPANCPLSTPDWTSYDLVAPQLSGGKDSAVMMAVFMEGARTVGVADSVISYHAGLGVLEWPPVVFGGIRYPGMWDVRTPRRGRRWGSGPDGV</sequence>
<evidence type="ECO:0000313" key="2">
    <source>
        <dbReference type="Proteomes" id="UP000472335"/>
    </source>
</evidence>
<evidence type="ECO:0000313" key="1">
    <source>
        <dbReference type="EMBL" id="NGO11808.1"/>
    </source>
</evidence>
<dbReference type="RefSeq" id="WP_165264208.1">
    <property type="nucleotide sequence ID" value="NZ_JAAKZY010000116.1"/>
</dbReference>